<evidence type="ECO:0000256" key="7">
    <source>
        <dbReference type="RuleBase" id="RU363034"/>
    </source>
</evidence>
<dbReference type="GO" id="GO:0006508">
    <property type="term" value="P:proteolysis"/>
    <property type="evidence" value="ECO:0007669"/>
    <property type="project" value="UniProtKB-KW"/>
</dbReference>
<dbReference type="GO" id="GO:0005615">
    <property type="term" value="C:extracellular space"/>
    <property type="evidence" value="ECO:0007669"/>
    <property type="project" value="TreeGrafter"/>
</dbReference>
<dbReference type="CDD" id="cd00190">
    <property type="entry name" value="Tryp_SPc"/>
    <property type="match status" value="1"/>
</dbReference>
<proteinExistence type="predicted"/>
<dbReference type="PANTHER" id="PTHR24264">
    <property type="entry name" value="TRYPSIN-RELATED"/>
    <property type="match status" value="1"/>
</dbReference>
<organism evidence="9">
    <name type="scientific">Timema bartmani</name>
    <dbReference type="NCBI Taxonomy" id="61472"/>
    <lineage>
        <taxon>Eukaryota</taxon>
        <taxon>Metazoa</taxon>
        <taxon>Ecdysozoa</taxon>
        <taxon>Arthropoda</taxon>
        <taxon>Hexapoda</taxon>
        <taxon>Insecta</taxon>
        <taxon>Pterygota</taxon>
        <taxon>Neoptera</taxon>
        <taxon>Polyneoptera</taxon>
        <taxon>Phasmatodea</taxon>
        <taxon>Timematodea</taxon>
        <taxon>Timematoidea</taxon>
        <taxon>Timematidae</taxon>
        <taxon>Timema</taxon>
    </lineage>
</organism>
<dbReference type="InterPro" id="IPR009003">
    <property type="entry name" value="Peptidase_S1_PA"/>
</dbReference>
<dbReference type="InterPro" id="IPR033116">
    <property type="entry name" value="TRYPSIN_SER"/>
</dbReference>
<dbReference type="PROSITE" id="PS50240">
    <property type="entry name" value="TRYPSIN_DOM"/>
    <property type="match status" value="1"/>
</dbReference>
<evidence type="ECO:0000259" key="8">
    <source>
        <dbReference type="PROSITE" id="PS50240"/>
    </source>
</evidence>
<evidence type="ECO:0000313" key="9">
    <source>
        <dbReference type="EMBL" id="CAD7447130.1"/>
    </source>
</evidence>
<dbReference type="Gene3D" id="2.40.10.10">
    <property type="entry name" value="Trypsin-like serine proteases"/>
    <property type="match status" value="1"/>
</dbReference>
<keyword evidence="6" id="KW-1015">Disulfide bond</keyword>
<comment type="subcellular location">
    <subcellularLocation>
        <location evidence="1">Secreted</location>
        <location evidence="1">Extracellular space</location>
    </subcellularLocation>
</comment>
<keyword evidence="4 7" id="KW-0378">Hydrolase</keyword>
<dbReference type="PANTHER" id="PTHR24264:SF65">
    <property type="entry name" value="SRCR DOMAIN-CONTAINING PROTEIN"/>
    <property type="match status" value="1"/>
</dbReference>
<dbReference type="InterPro" id="IPR001314">
    <property type="entry name" value="Peptidase_S1A"/>
</dbReference>
<reference evidence="9" key="1">
    <citation type="submission" date="2020-11" db="EMBL/GenBank/DDBJ databases">
        <authorList>
            <person name="Tran Van P."/>
        </authorList>
    </citation>
    <scope>NUCLEOTIDE SEQUENCE</scope>
</reference>
<dbReference type="SMART" id="SM00020">
    <property type="entry name" value="Tryp_SPc"/>
    <property type="match status" value="1"/>
</dbReference>
<dbReference type="InterPro" id="IPR043504">
    <property type="entry name" value="Peptidase_S1_PA_chymotrypsin"/>
</dbReference>
<evidence type="ECO:0000256" key="2">
    <source>
        <dbReference type="ARBA" id="ARBA00022525"/>
    </source>
</evidence>
<gene>
    <name evidence="9" type="ORF">TBIB3V08_LOCUS9446</name>
</gene>
<evidence type="ECO:0000256" key="6">
    <source>
        <dbReference type="ARBA" id="ARBA00023157"/>
    </source>
</evidence>
<accession>A0A7R9F512</accession>
<feature type="domain" description="Peptidase S1" evidence="8">
    <location>
        <begin position="194"/>
        <end position="457"/>
    </location>
</feature>
<dbReference type="EMBL" id="OD568575">
    <property type="protein sequence ID" value="CAD7447130.1"/>
    <property type="molecule type" value="Genomic_DNA"/>
</dbReference>
<dbReference type="InterPro" id="IPR050127">
    <property type="entry name" value="Serine_Proteases_S1"/>
</dbReference>
<keyword evidence="2" id="KW-0964">Secreted</keyword>
<dbReference type="PROSITE" id="PS00134">
    <property type="entry name" value="TRYPSIN_HIS"/>
    <property type="match status" value="1"/>
</dbReference>
<protein>
    <recommendedName>
        <fullName evidence="8">Peptidase S1 domain-containing protein</fullName>
    </recommendedName>
</protein>
<dbReference type="PRINTS" id="PR00722">
    <property type="entry name" value="CHYMOTRYPSIN"/>
</dbReference>
<dbReference type="GO" id="GO:0004252">
    <property type="term" value="F:serine-type endopeptidase activity"/>
    <property type="evidence" value="ECO:0007669"/>
    <property type="project" value="InterPro"/>
</dbReference>
<dbReference type="InterPro" id="IPR018114">
    <property type="entry name" value="TRYPSIN_HIS"/>
</dbReference>
<sequence>MGLAFSPRAHHLTSPELLLAHLPRVLGTVPCTPPLTALITAEISSCHTPHDTVQERLSKSPAILSQRNSWARSDTKPSENPQFRVLYTWSFSNLIDETFSVEFLHIQTQHNLTRCSADNVTAVTMDKKYPGDGHVTAVTTDKTNPRDDHITAVTATDKKAPGDSHVKVVTADKKDDHVTAVTPGKKDPGDDQRIVGGKQADILDFPYLVSLQLKDEGHICGASLINKLWVLTASHCVVDLNTLTSKNPKFYVIVAGSNDVRTSEKSKKNDVLKKQIRQPVAFYPHRKFHSTIMVNDIALIMVNQPFDLKDNVNLVKLPKMKNPAPDLKGSCTVVGWGDTFARSLTSRAMSHNKEAASITRRAQPRHLDHFQKVKLPLLSTKKCQKAHGKKSIITGKTLCTYSSKGKDACTGDSGGPLVCHGVQEGVVSWGMGCARQYEPGVFTRVDNYLNWIEGIMGRHRTVESAAFSILPPCFMLFYLELIVLKCILP</sequence>
<evidence type="ECO:0000256" key="5">
    <source>
        <dbReference type="ARBA" id="ARBA00022825"/>
    </source>
</evidence>
<dbReference type="InterPro" id="IPR001254">
    <property type="entry name" value="Trypsin_dom"/>
</dbReference>
<keyword evidence="3 7" id="KW-0645">Protease</keyword>
<dbReference type="AlphaFoldDB" id="A0A7R9F512"/>
<name>A0A7R9F512_9NEOP</name>
<keyword evidence="5 7" id="KW-0720">Serine protease</keyword>
<dbReference type="SUPFAM" id="SSF50494">
    <property type="entry name" value="Trypsin-like serine proteases"/>
    <property type="match status" value="1"/>
</dbReference>
<dbReference type="PROSITE" id="PS00135">
    <property type="entry name" value="TRYPSIN_SER"/>
    <property type="match status" value="1"/>
</dbReference>
<dbReference type="FunFam" id="2.40.10.10:FF:000068">
    <property type="entry name" value="transmembrane protease serine 2"/>
    <property type="match status" value="1"/>
</dbReference>
<evidence type="ECO:0000256" key="4">
    <source>
        <dbReference type="ARBA" id="ARBA00022801"/>
    </source>
</evidence>
<dbReference type="FunFam" id="2.40.10.10:FF:000036">
    <property type="entry name" value="Trypsin beta"/>
    <property type="match status" value="1"/>
</dbReference>
<evidence type="ECO:0000256" key="3">
    <source>
        <dbReference type="ARBA" id="ARBA00022670"/>
    </source>
</evidence>
<evidence type="ECO:0000256" key="1">
    <source>
        <dbReference type="ARBA" id="ARBA00004239"/>
    </source>
</evidence>
<dbReference type="Pfam" id="PF00089">
    <property type="entry name" value="Trypsin"/>
    <property type="match status" value="1"/>
</dbReference>